<comment type="caution">
    <text evidence="2">The sequence shown here is derived from an EMBL/GenBank/DDBJ whole genome shotgun (WGS) entry which is preliminary data.</text>
</comment>
<sequence>MENIKTLEQIKRPWVVAHRGYRALYPENTLVAFEAAIGVNADMIELDVSLTRDRIPVVIHDNTLDRTTNGSGGVSEHTLAELKELDAGSWFSTKFSGEEIPTLEELLMSVKGRITVNIEIKPESFESPAIPDGIESQICELVEKLEMGDSVLISSFEHFFFARIQRWYRNQDKSTLPKVAPLQEAPLSEELALGLCSRQGAYSFHPDENFVTPSLIETLKADGFRIFPYTINKEKRMEQLIQWGVTGIISWCGKSSANWGWTEPIKQYTFR</sequence>
<evidence type="ECO:0000313" key="3">
    <source>
        <dbReference type="Proteomes" id="UP000287917"/>
    </source>
</evidence>
<dbReference type="Gene3D" id="3.20.20.190">
    <property type="entry name" value="Phosphatidylinositol (PI) phosphodiesterase"/>
    <property type="match status" value="1"/>
</dbReference>
<protein>
    <recommendedName>
        <fullName evidence="1">GP-PDE domain-containing protein</fullName>
    </recommendedName>
</protein>
<gene>
    <name evidence="2" type="ORF">DSY96_05895</name>
</gene>
<dbReference type="InterPro" id="IPR017946">
    <property type="entry name" value="PLC-like_Pdiesterase_TIM-brl"/>
</dbReference>
<proteinExistence type="predicted"/>
<dbReference type="Pfam" id="PF03009">
    <property type="entry name" value="GDPD"/>
    <property type="match status" value="1"/>
</dbReference>
<evidence type="ECO:0000259" key="1">
    <source>
        <dbReference type="PROSITE" id="PS51704"/>
    </source>
</evidence>
<accession>A0A432GN04</accession>
<dbReference type="PANTHER" id="PTHR46211:SF14">
    <property type="entry name" value="GLYCEROPHOSPHODIESTER PHOSPHODIESTERASE"/>
    <property type="match status" value="1"/>
</dbReference>
<dbReference type="GO" id="GO:0008081">
    <property type="term" value="F:phosphoric diester hydrolase activity"/>
    <property type="evidence" value="ECO:0007669"/>
    <property type="project" value="InterPro"/>
</dbReference>
<dbReference type="InterPro" id="IPR030395">
    <property type="entry name" value="GP_PDE_dom"/>
</dbReference>
<dbReference type="SUPFAM" id="SSF51695">
    <property type="entry name" value="PLC-like phosphodiesterases"/>
    <property type="match status" value="1"/>
</dbReference>
<dbReference type="PANTHER" id="PTHR46211">
    <property type="entry name" value="GLYCEROPHOSPHORYL DIESTER PHOSPHODIESTERASE"/>
    <property type="match status" value="1"/>
</dbReference>
<feature type="domain" description="GP-PDE" evidence="1">
    <location>
        <begin position="13"/>
        <end position="260"/>
    </location>
</feature>
<dbReference type="AlphaFoldDB" id="A0A432GN04"/>
<dbReference type="Proteomes" id="UP000287917">
    <property type="component" value="Unassembled WGS sequence"/>
</dbReference>
<reference evidence="2 3" key="1">
    <citation type="submission" date="2018-06" db="EMBL/GenBank/DDBJ databases">
        <title>Combined omics and stable isotope probing to characterize newly discovered Mariana Back-Arc vent microbial communities.</title>
        <authorList>
            <person name="Trembath-Reichert E."/>
            <person name="Huber J.A."/>
        </authorList>
    </citation>
    <scope>NUCLEOTIDE SEQUENCE [LARGE SCALE GENOMIC DNA]</scope>
    <source>
        <strain evidence="2">MAG 58</strain>
    </source>
</reference>
<name>A0A432GN04_9DELT</name>
<organism evidence="2 3">
    <name type="scientific">SAR324 cluster bacterium</name>
    <dbReference type="NCBI Taxonomy" id="2024889"/>
    <lineage>
        <taxon>Bacteria</taxon>
        <taxon>Deltaproteobacteria</taxon>
        <taxon>SAR324 cluster</taxon>
    </lineage>
</organism>
<dbReference type="EMBL" id="QNZK01000204">
    <property type="protein sequence ID" value="RTZ84731.1"/>
    <property type="molecule type" value="Genomic_DNA"/>
</dbReference>
<dbReference type="GO" id="GO:0006629">
    <property type="term" value="P:lipid metabolic process"/>
    <property type="evidence" value="ECO:0007669"/>
    <property type="project" value="InterPro"/>
</dbReference>
<dbReference type="PROSITE" id="PS51704">
    <property type="entry name" value="GP_PDE"/>
    <property type="match status" value="1"/>
</dbReference>
<evidence type="ECO:0000313" key="2">
    <source>
        <dbReference type="EMBL" id="RTZ84731.1"/>
    </source>
</evidence>